<proteinExistence type="predicted"/>
<dbReference type="EMBL" id="CAJVQB010156241">
    <property type="protein sequence ID" value="CAG8856102.1"/>
    <property type="molecule type" value="Genomic_DNA"/>
</dbReference>
<protein>
    <submittedName>
        <fullName evidence="2">43219_t:CDS:1</fullName>
    </submittedName>
</protein>
<evidence type="ECO:0000313" key="2">
    <source>
        <dbReference type="EMBL" id="CAG8856102.1"/>
    </source>
</evidence>
<feature type="non-terminal residue" evidence="2">
    <location>
        <position position="1"/>
    </location>
</feature>
<keyword evidence="1" id="KW-1133">Transmembrane helix</keyword>
<keyword evidence="1" id="KW-0472">Membrane</keyword>
<gene>
    <name evidence="2" type="ORF">GMARGA_LOCUS44923</name>
</gene>
<accession>A0ABN7XLK4</accession>
<reference evidence="2 3" key="1">
    <citation type="submission" date="2021-06" db="EMBL/GenBank/DDBJ databases">
        <authorList>
            <person name="Kallberg Y."/>
            <person name="Tangrot J."/>
            <person name="Rosling A."/>
        </authorList>
    </citation>
    <scope>NUCLEOTIDE SEQUENCE [LARGE SCALE GENOMIC DNA]</scope>
    <source>
        <strain evidence="2 3">120-4 pot B 10/14</strain>
    </source>
</reference>
<feature type="transmembrane region" description="Helical" evidence="1">
    <location>
        <begin position="39"/>
        <end position="61"/>
    </location>
</feature>
<organism evidence="2 3">
    <name type="scientific">Gigaspora margarita</name>
    <dbReference type="NCBI Taxonomy" id="4874"/>
    <lineage>
        <taxon>Eukaryota</taxon>
        <taxon>Fungi</taxon>
        <taxon>Fungi incertae sedis</taxon>
        <taxon>Mucoromycota</taxon>
        <taxon>Glomeromycotina</taxon>
        <taxon>Glomeromycetes</taxon>
        <taxon>Diversisporales</taxon>
        <taxon>Gigasporaceae</taxon>
        <taxon>Gigaspora</taxon>
    </lineage>
</organism>
<name>A0ABN7XLK4_GIGMA</name>
<keyword evidence="1" id="KW-0812">Transmembrane</keyword>
<comment type="caution">
    <text evidence="2">The sequence shown here is derived from an EMBL/GenBank/DDBJ whole genome shotgun (WGS) entry which is preliminary data.</text>
</comment>
<evidence type="ECO:0000313" key="3">
    <source>
        <dbReference type="Proteomes" id="UP000789901"/>
    </source>
</evidence>
<dbReference type="Proteomes" id="UP000789901">
    <property type="component" value="Unassembled WGS sequence"/>
</dbReference>
<keyword evidence="3" id="KW-1185">Reference proteome</keyword>
<feature type="non-terminal residue" evidence="2">
    <location>
        <position position="96"/>
    </location>
</feature>
<sequence>SVYPFVQASAHQNDFRTSHVPVHRSQSRVLKRIDLVVQFCHRLIPILVIDIIPFLILVSVFPQFPSPLITSTSSHSFFQAISSADLMSKVTSQFDS</sequence>
<evidence type="ECO:0000256" key="1">
    <source>
        <dbReference type="SAM" id="Phobius"/>
    </source>
</evidence>